<organism evidence="2 3">
    <name type="scientific">Streptomyces lunaelactis</name>
    <dbReference type="NCBI Taxonomy" id="1535768"/>
    <lineage>
        <taxon>Bacteria</taxon>
        <taxon>Bacillati</taxon>
        <taxon>Actinomycetota</taxon>
        <taxon>Actinomycetes</taxon>
        <taxon>Kitasatosporales</taxon>
        <taxon>Streptomycetaceae</taxon>
        <taxon>Streptomyces</taxon>
    </lineage>
</organism>
<sequence>MTPGPTPSLTPAGPAVSCSALLASTYRRLTALCRALDVDVAQPCAPAGQGWVDGAELAYRPELLDAFLDTEAVRIQNRYAHTARPDVVASRALHGYLWSVCLLMAGPWYLERRVPRIRPGDVHVSRTADAYAVVPGGFACLPGDPAAGLPGARVLPHEEALRGELRAVVADHVRPLLAALGPRLRRGPRALWGMVGDDLVSGIWHLGRTLGEEERAVREAGELLPGPVPPFPGGAGFRQLAGSDGQSYPTRTRLGCCLYYTIRPAQACGTCPRTCDAERLRRLEEAGPS</sequence>
<gene>
    <name evidence="2" type="ORF">SLUN_36585</name>
</gene>
<dbReference type="AlphaFoldDB" id="A0A2R4TFH0"/>
<accession>A0A2R4TFH0</accession>
<keyword evidence="3" id="KW-1185">Reference proteome</keyword>
<evidence type="ECO:0000259" key="1">
    <source>
        <dbReference type="Pfam" id="PF11575"/>
    </source>
</evidence>
<proteinExistence type="predicted"/>
<protein>
    <submittedName>
        <fullName evidence="2">Iron-sulfur protein</fullName>
    </submittedName>
</protein>
<dbReference type="OrthoDB" id="5181364at2"/>
<dbReference type="Pfam" id="PF11575">
    <property type="entry name" value="FhuF_C"/>
    <property type="match status" value="1"/>
</dbReference>
<evidence type="ECO:0000313" key="2">
    <source>
        <dbReference type="EMBL" id="AVZ77860.1"/>
    </source>
</evidence>
<dbReference type="Proteomes" id="UP000244201">
    <property type="component" value="Chromosome"/>
</dbReference>
<name>A0A2R4TFH0_9ACTN</name>
<reference evidence="2 3" key="1">
    <citation type="submission" date="2018-01" db="EMBL/GenBank/DDBJ databases">
        <title>Complete genome sequence of Streptomyces lunaelactis MM109T, a Ferroverdin A producer isolated from cave moonmilk deposits.</title>
        <authorList>
            <person name="Naome A."/>
            <person name="Martinet L."/>
            <person name="Maciejewska M."/>
            <person name="Anderssen S."/>
            <person name="Adam D."/>
            <person name="Tenconi E."/>
            <person name="Deflandre B."/>
            <person name="Arguelles-Arias A."/>
            <person name="Calusinska M."/>
            <person name="Copieters W."/>
            <person name="Karim L."/>
            <person name="Hanikenne M."/>
            <person name="Baurain D."/>
            <person name="van Wezel G."/>
            <person name="Smargiasso N."/>
            <person name="de Pauw E."/>
            <person name="Delfosse P."/>
            <person name="Rigali S."/>
        </authorList>
    </citation>
    <scope>NUCLEOTIDE SEQUENCE [LARGE SCALE GENOMIC DNA]</scope>
    <source>
        <strain evidence="2 3">MM109</strain>
    </source>
</reference>
<dbReference type="KEGG" id="slk:SLUN_36585"/>
<dbReference type="GO" id="GO:0051537">
    <property type="term" value="F:2 iron, 2 sulfur cluster binding"/>
    <property type="evidence" value="ECO:0007669"/>
    <property type="project" value="InterPro"/>
</dbReference>
<evidence type="ECO:0000313" key="3">
    <source>
        <dbReference type="Proteomes" id="UP000244201"/>
    </source>
</evidence>
<feature type="domain" description="Ferric siderophore reductase C-terminal" evidence="1">
    <location>
        <begin position="253"/>
        <end position="273"/>
    </location>
</feature>
<dbReference type="InterPro" id="IPR024726">
    <property type="entry name" value="FhuF_C"/>
</dbReference>
<dbReference type="EMBL" id="CP026304">
    <property type="protein sequence ID" value="AVZ77860.1"/>
    <property type="molecule type" value="Genomic_DNA"/>
</dbReference>